<feature type="region of interest" description="Disordered" evidence="1">
    <location>
        <begin position="1"/>
        <end position="23"/>
    </location>
</feature>
<name>D6A6X4_STRV1</name>
<dbReference type="Proteomes" id="UP000003824">
    <property type="component" value="Unassembled WGS sequence"/>
</dbReference>
<evidence type="ECO:0000256" key="1">
    <source>
        <dbReference type="SAM" id="MobiDB-lite"/>
    </source>
</evidence>
<accession>D6A6X4</accession>
<protein>
    <submittedName>
        <fullName evidence="2">Predicted protein</fullName>
    </submittedName>
</protein>
<evidence type="ECO:0000313" key="2">
    <source>
        <dbReference type="EMBL" id="EFE71800.2"/>
    </source>
</evidence>
<sequence>MVRHATPRVAAGGQHPEAVTRMRPGVVWLRRARSSLTQVQSGPGIWSGPQV</sequence>
<reference evidence="3" key="1">
    <citation type="submission" date="2008-12" db="EMBL/GenBank/DDBJ databases">
        <title>Annotation of Streptomyces ghanaensis ATCC 14672.</title>
        <authorList>
            <consortium name="The Broad Institute Genome Sequencing Platform"/>
            <consortium name="Broad Institute Microbial Sequencing Center"/>
            <person name="Fischbach M."/>
            <person name="Ward D."/>
            <person name="Young S."/>
            <person name="Kodira C.D."/>
            <person name="Zeng Q."/>
            <person name="Koehrsen M."/>
            <person name="Godfrey P."/>
            <person name="Alvarado L."/>
            <person name="Berlin A.M."/>
            <person name="Borenstein D."/>
            <person name="Chen Z."/>
            <person name="Engels R."/>
            <person name="Freedman E."/>
            <person name="Gellesch M."/>
            <person name="Goldberg J."/>
            <person name="Griggs A."/>
            <person name="Gujja S."/>
            <person name="Heiman D.I."/>
            <person name="Hepburn T.A."/>
            <person name="Howarth C."/>
            <person name="Jen D."/>
            <person name="Larson L."/>
            <person name="Lewis B."/>
            <person name="Mehta T."/>
            <person name="Park D."/>
            <person name="Pearson M."/>
            <person name="Roberts A."/>
            <person name="Saif S."/>
            <person name="Shea T.D."/>
            <person name="Shenoy N."/>
            <person name="Sisk P."/>
            <person name="Stolte C."/>
            <person name="Sykes S.N."/>
            <person name="Walk T."/>
            <person name="White J."/>
            <person name="Yandava C."/>
            <person name="Straight P."/>
            <person name="Clardy J."/>
            <person name="Hung D."/>
            <person name="Kolter R."/>
            <person name="Mekalanos J."/>
            <person name="Walker S."/>
            <person name="Walsh C.T."/>
            <person name="Wieland B.L.C."/>
            <person name="Ilzarbe M."/>
            <person name="Galagan J."/>
            <person name="Nusbaum C."/>
            <person name="Birren B."/>
        </authorList>
    </citation>
    <scope>NUCLEOTIDE SEQUENCE [LARGE SCALE GENOMIC DNA]</scope>
    <source>
        <strain evidence="3">ATCC 14672 / DSM 40746 / JCM 4963 / KCTC 9882 / NRRL B-12104 / FH 1290</strain>
    </source>
</reference>
<dbReference type="EMBL" id="DS999641">
    <property type="protein sequence ID" value="EFE71800.2"/>
    <property type="molecule type" value="Genomic_DNA"/>
</dbReference>
<dbReference type="AlphaFoldDB" id="D6A6X4"/>
<evidence type="ECO:0000313" key="3">
    <source>
        <dbReference type="Proteomes" id="UP000003824"/>
    </source>
</evidence>
<gene>
    <name evidence="2" type="ORF">SSFG_07036</name>
</gene>
<proteinExistence type="predicted"/>
<organism evidence="2 3">
    <name type="scientific">Streptomyces viridosporus (strain ATCC 14672 / DSM 40746 / JCM 4963 / KCTC 9882 / NRRL B-12104 / FH 1290)</name>
    <name type="common">Streptomyces ghanaensis</name>
    <dbReference type="NCBI Taxonomy" id="566461"/>
    <lineage>
        <taxon>Bacteria</taxon>
        <taxon>Bacillati</taxon>
        <taxon>Actinomycetota</taxon>
        <taxon>Actinomycetes</taxon>
        <taxon>Kitasatosporales</taxon>
        <taxon>Streptomycetaceae</taxon>
        <taxon>Streptomyces</taxon>
    </lineage>
</organism>